<sequence>MQLLSIETTPSPNCIKLNLDGTISPKALTLDKGSTVPDTPAVIQQLLTIEGVKSVFAVQDFITLTRQGSSDWQSILAKAAKAIGIADNADAKLLTQVAEPAQPVNNQATSSNLGMLEVAVQMFRGIPIQVKATATDGQQARVALPDRFSQSLQRAISETGADYVMERRWDPYQAPAGEPEQVAQLVADEIDSLFDPEELARIEAAAVSAIAQSPDHAAQQQMLVAELNDPDWKKRLKALQQLDVTTDNFAAVVAVLDDEKSAIRRWAAALLGASTLEIAVAPLCRVVRQDPSAMVRRIAGDALSDIGDASALATMAEVLTDESKLVRWRAARFMTELGDQTVIEPLRQAVGQESEFDVRVEMATALERIEDGGDTQLPMWMRLTQGMEA</sequence>
<dbReference type="InterPro" id="IPR014824">
    <property type="entry name" value="Nfu/NifU_N"/>
</dbReference>
<dbReference type="InterPro" id="IPR025989">
    <property type="entry name" value="Virulence_F_dom"/>
</dbReference>
<dbReference type="Proteomes" id="UP000481033">
    <property type="component" value="Unassembled WGS sequence"/>
</dbReference>
<dbReference type="Pfam" id="PF13769">
    <property type="entry name" value="Virulence_fact"/>
    <property type="match status" value="1"/>
</dbReference>
<dbReference type="PANTHER" id="PTHR12697:SF37">
    <property type="entry name" value="CONSERVED VIRULENCE FACTOR C"/>
    <property type="match status" value="1"/>
</dbReference>
<dbReference type="SMART" id="SM00932">
    <property type="entry name" value="Nfu_N"/>
    <property type="match status" value="1"/>
</dbReference>
<evidence type="ECO:0000256" key="1">
    <source>
        <dbReference type="ARBA" id="ARBA00022549"/>
    </source>
</evidence>
<dbReference type="Pfam" id="PF08712">
    <property type="entry name" value="Nfu_N"/>
    <property type="match status" value="1"/>
</dbReference>
<keyword evidence="4" id="KW-0456">Lyase</keyword>
<dbReference type="Gene3D" id="3.30.1370.70">
    <property type="entry name" value="Scaffold protein Nfu/NifU, N-terminal domain"/>
    <property type="match status" value="1"/>
</dbReference>
<protein>
    <submittedName>
        <fullName evidence="4">PBS lyase</fullName>
    </submittedName>
</protein>
<evidence type="ECO:0000313" key="4">
    <source>
        <dbReference type="EMBL" id="NEZ56893.1"/>
    </source>
</evidence>
<dbReference type="InterPro" id="IPR036498">
    <property type="entry name" value="Nfu/NifU_N_sf"/>
</dbReference>
<dbReference type="InterPro" id="IPR016024">
    <property type="entry name" value="ARM-type_fold"/>
</dbReference>
<dbReference type="InterPro" id="IPR004155">
    <property type="entry name" value="PBS_lyase_HEAT"/>
</dbReference>
<evidence type="ECO:0000256" key="2">
    <source>
        <dbReference type="ARBA" id="ARBA00022738"/>
    </source>
</evidence>
<dbReference type="PANTHER" id="PTHR12697">
    <property type="entry name" value="PBS LYASE HEAT-LIKE PROTEIN"/>
    <property type="match status" value="1"/>
</dbReference>
<dbReference type="GO" id="GO:0016829">
    <property type="term" value="F:lyase activity"/>
    <property type="evidence" value="ECO:0007669"/>
    <property type="project" value="UniProtKB-KW"/>
</dbReference>
<accession>A0A6M0RM95</accession>
<keyword evidence="1" id="KW-0042">Antenna complex</keyword>
<dbReference type="EMBL" id="QXHD01000004">
    <property type="protein sequence ID" value="NEZ56893.1"/>
    <property type="molecule type" value="Genomic_DNA"/>
</dbReference>
<gene>
    <name evidence="4" type="ORF">DXZ20_14635</name>
</gene>
<evidence type="ECO:0000313" key="5">
    <source>
        <dbReference type="Proteomes" id="UP000481033"/>
    </source>
</evidence>
<dbReference type="RefSeq" id="WP_163698883.1">
    <property type="nucleotide sequence ID" value="NZ_QXHD01000004.1"/>
</dbReference>
<dbReference type="Pfam" id="PF13646">
    <property type="entry name" value="HEAT_2"/>
    <property type="match status" value="1"/>
</dbReference>
<comment type="caution">
    <text evidence="4">The sequence shown here is derived from an EMBL/GenBank/DDBJ whole genome shotgun (WGS) entry which is preliminary data.</text>
</comment>
<dbReference type="GO" id="GO:0030089">
    <property type="term" value="C:phycobilisome"/>
    <property type="evidence" value="ECO:0007669"/>
    <property type="project" value="UniProtKB-KW"/>
</dbReference>
<proteinExistence type="predicted"/>
<keyword evidence="2" id="KW-0605">Phycobilisome</keyword>
<dbReference type="SUPFAM" id="SSF110836">
    <property type="entry name" value="Hypothetical protein SAV1430"/>
    <property type="match status" value="1"/>
</dbReference>
<dbReference type="SUPFAM" id="SSF48371">
    <property type="entry name" value="ARM repeat"/>
    <property type="match status" value="1"/>
</dbReference>
<keyword evidence="5" id="KW-1185">Reference proteome</keyword>
<dbReference type="AlphaFoldDB" id="A0A6M0RM95"/>
<dbReference type="Gene3D" id="1.25.10.10">
    <property type="entry name" value="Leucine-rich Repeat Variant"/>
    <property type="match status" value="1"/>
</dbReference>
<reference evidence="4 5" key="1">
    <citation type="journal article" date="2020" name="Microb. Ecol.">
        <title>Ecogenomics of the Marine Benthic Filamentous Cyanobacterium Adonisia.</title>
        <authorList>
            <person name="Walter J.M."/>
            <person name="Coutinho F.H."/>
            <person name="Leomil L."/>
            <person name="Hargreaves P.I."/>
            <person name="Campeao M.E."/>
            <person name="Vieira V.V."/>
            <person name="Silva B.S."/>
            <person name="Fistarol G.O."/>
            <person name="Salomon P.S."/>
            <person name="Sawabe T."/>
            <person name="Mino S."/>
            <person name="Hosokawa M."/>
            <person name="Miyashita H."/>
            <person name="Maruyama F."/>
            <person name="van Verk M.C."/>
            <person name="Dutilh B.E."/>
            <person name="Thompson C.C."/>
            <person name="Thompson F.L."/>
        </authorList>
    </citation>
    <scope>NUCLEOTIDE SEQUENCE [LARGE SCALE GENOMIC DNA]</scope>
    <source>
        <strain evidence="4 5">CCMR0081</strain>
    </source>
</reference>
<evidence type="ECO:0000259" key="3">
    <source>
        <dbReference type="SMART" id="SM00932"/>
    </source>
</evidence>
<organism evidence="4 5">
    <name type="scientific">Adonisia turfae CCMR0081</name>
    <dbReference type="NCBI Taxonomy" id="2292702"/>
    <lineage>
        <taxon>Bacteria</taxon>
        <taxon>Bacillati</taxon>
        <taxon>Cyanobacteriota</taxon>
        <taxon>Adonisia</taxon>
        <taxon>Adonisia turfae</taxon>
    </lineage>
</organism>
<dbReference type="InterPro" id="IPR011989">
    <property type="entry name" value="ARM-like"/>
</dbReference>
<dbReference type="GO" id="GO:0016491">
    <property type="term" value="F:oxidoreductase activity"/>
    <property type="evidence" value="ECO:0007669"/>
    <property type="project" value="TreeGrafter"/>
</dbReference>
<name>A0A6M0RM95_9CYAN</name>
<dbReference type="SMART" id="SM00567">
    <property type="entry name" value="EZ_HEAT"/>
    <property type="match status" value="2"/>
</dbReference>
<feature type="domain" description="Scaffold protein Nfu/NifU N-terminal" evidence="3">
    <location>
        <begin position="4"/>
        <end position="88"/>
    </location>
</feature>